<feature type="non-terminal residue" evidence="6">
    <location>
        <position position="1"/>
    </location>
</feature>
<feature type="region of interest" description="Disordered" evidence="5">
    <location>
        <begin position="222"/>
        <end position="242"/>
    </location>
</feature>
<feature type="compositionally biased region" description="Low complexity" evidence="5">
    <location>
        <begin position="13"/>
        <end position="33"/>
    </location>
</feature>
<comment type="subcellular location">
    <subcellularLocation>
        <location evidence="1">Nucleus</location>
    </subcellularLocation>
</comment>
<evidence type="ECO:0000256" key="4">
    <source>
        <dbReference type="ARBA" id="ARBA00023242"/>
    </source>
</evidence>
<feature type="compositionally biased region" description="Basic and acidic residues" evidence="5">
    <location>
        <begin position="66"/>
        <end position="100"/>
    </location>
</feature>
<dbReference type="PANTHER" id="PTHR13408">
    <property type="entry name" value="DNA-DIRECTED RNA POLYMERASE III"/>
    <property type="match status" value="1"/>
</dbReference>
<comment type="caution">
    <text evidence="6">The sequence shown here is derived from an EMBL/GenBank/DDBJ whole genome shotgun (WGS) entry which is preliminary data.</text>
</comment>
<keyword evidence="3" id="KW-0804">Transcription</keyword>
<keyword evidence="2" id="KW-0240">DNA-directed RNA polymerase</keyword>
<keyword evidence="4" id="KW-0539">Nucleus</keyword>
<dbReference type="GO" id="GO:0003677">
    <property type="term" value="F:DNA binding"/>
    <property type="evidence" value="ECO:0007669"/>
    <property type="project" value="InterPro"/>
</dbReference>
<feature type="non-terminal residue" evidence="6">
    <location>
        <position position="395"/>
    </location>
</feature>
<evidence type="ECO:0000256" key="5">
    <source>
        <dbReference type="SAM" id="MobiDB-lite"/>
    </source>
</evidence>
<dbReference type="Proteomes" id="UP000583613">
    <property type="component" value="Unassembled WGS sequence"/>
</dbReference>
<dbReference type="AlphaFoldDB" id="A0A7K8XIK8"/>
<dbReference type="EMBL" id="VWZE01012308">
    <property type="protein sequence ID" value="NXF91143.1"/>
    <property type="molecule type" value="Genomic_DNA"/>
</dbReference>
<sequence>MAEGGSGDGSSGGSLRPGLPGARGLLGRRPAAPSLSPGRLPSIRSRDLTLGGVKKKTFTPNIISRKIKEEPREDVSIKKEKKERDRDRQRDGHGRGRGRPEVIQSHSIFEQGPAEMMKKKGSWDKTVDVADFGPSHIINIKKEKRETDEETKQILRMLQKDDFLDDPGLKNDIRNKPVQLPLAHSGWLFKEEGAEQGDIKPWLPGPKEEKMELDPPAVKVKEEPCDEEPLPKPEQIKGPPGFPRDVPVAELLQRLSLSAEEELLFLQLPDTLPGQPPTHDTKPIKTELQNEEGQVMVVKQEKSQEARQAENTCTLADLPEGQVGKLLIRKSGKVQLVLGKVTLDVTMGTPCSFLQELVSVGIGDNRTGEMIVLGHVKHKLVCSPDFEALLEHRHR</sequence>
<evidence type="ECO:0000313" key="7">
    <source>
        <dbReference type="Proteomes" id="UP000583613"/>
    </source>
</evidence>
<feature type="region of interest" description="Disordered" evidence="5">
    <location>
        <begin position="1"/>
        <end position="104"/>
    </location>
</feature>
<dbReference type="GO" id="GO:0042797">
    <property type="term" value="P:tRNA transcription by RNA polymerase III"/>
    <property type="evidence" value="ECO:0007669"/>
    <property type="project" value="TreeGrafter"/>
</dbReference>
<protein>
    <submittedName>
        <fullName evidence="6">RPC4 polymerase</fullName>
    </submittedName>
</protein>
<reference evidence="6 7" key="1">
    <citation type="submission" date="2019-09" db="EMBL/GenBank/DDBJ databases">
        <title>Bird 10,000 Genomes (B10K) Project - Family phase.</title>
        <authorList>
            <person name="Zhang G."/>
        </authorList>
    </citation>
    <scope>NUCLEOTIDE SEQUENCE [LARGE SCALE GENOMIC DNA]</scope>
    <source>
        <strain evidence="6">B10K-DU-001-04</strain>
        <tissue evidence="6">Muscle</tissue>
    </source>
</reference>
<evidence type="ECO:0000313" key="6">
    <source>
        <dbReference type="EMBL" id="NXF91143.1"/>
    </source>
</evidence>
<feature type="compositionally biased region" description="Gly residues" evidence="5">
    <location>
        <begin position="1"/>
        <end position="12"/>
    </location>
</feature>
<proteinExistence type="predicted"/>
<gene>
    <name evidence="6" type="primary">Polr3d</name>
    <name evidence="6" type="ORF">EUBBOU_R14613</name>
</gene>
<feature type="compositionally biased region" description="Basic and acidic residues" evidence="5">
    <location>
        <begin position="222"/>
        <end position="235"/>
    </location>
</feature>
<accession>A0A7K8XIK8</accession>
<dbReference type="OrthoDB" id="5836119at2759"/>
<keyword evidence="7" id="KW-1185">Reference proteome</keyword>
<dbReference type="InterPro" id="IPR007811">
    <property type="entry name" value="RPC4"/>
</dbReference>
<evidence type="ECO:0000256" key="2">
    <source>
        <dbReference type="ARBA" id="ARBA00022478"/>
    </source>
</evidence>
<name>A0A7K8XIK8_9PICI</name>
<dbReference type="PANTHER" id="PTHR13408:SF0">
    <property type="entry name" value="DNA-DIRECTED RNA POLYMERASE III SUBUNIT RPC4"/>
    <property type="match status" value="1"/>
</dbReference>
<evidence type="ECO:0000256" key="1">
    <source>
        <dbReference type="ARBA" id="ARBA00004123"/>
    </source>
</evidence>
<evidence type="ECO:0000256" key="3">
    <source>
        <dbReference type="ARBA" id="ARBA00023163"/>
    </source>
</evidence>
<dbReference type="Pfam" id="PF05132">
    <property type="entry name" value="RNA_pol_Rpc4"/>
    <property type="match status" value="1"/>
</dbReference>
<organism evidence="6 7">
    <name type="scientific">Eubucco bourcierii</name>
    <name type="common">red-headed barbet</name>
    <dbReference type="NCBI Taxonomy" id="91767"/>
    <lineage>
        <taxon>Eukaryota</taxon>
        <taxon>Metazoa</taxon>
        <taxon>Chordata</taxon>
        <taxon>Craniata</taxon>
        <taxon>Vertebrata</taxon>
        <taxon>Euteleostomi</taxon>
        <taxon>Archelosauria</taxon>
        <taxon>Archosauria</taxon>
        <taxon>Dinosauria</taxon>
        <taxon>Saurischia</taxon>
        <taxon>Theropoda</taxon>
        <taxon>Coelurosauria</taxon>
        <taxon>Aves</taxon>
        <taxon>Neognathae</taxon>
        <taxon>Neoaves</taxon>
        <taxon>Telluraves</taxon>
        <taxon>Coraciimorphae</taxon>
        <taxon>Piciformes</taxon>
        <taxon>Ramphastidae</taxon>
        <taxon>Eubucco</taxon>
    </lineage>
</organism>
<dbReference type="GO" id="GO:0005666">
    <property type="term" value="C:RNA polymerase III complex"/>
    <property type="evidence" value="ECO:0007669"/>
    <property type="project" value="InterPro"/>
</dbReference>